<dbReference type="Pfam" id="PF13401">
    <property type="entry name" value="AAA_22"/>
    <property type="match status" value="1"/>
</dbReference>
<feature type="compositionally biased region" description="Basic and acidic residues" evidence="1">
    <location>
        <begin position="351"/>
        <end position="362"/>
    </location>
</feature>
<dbReference type="SUPFAM" id="SSF52540">
    <property type="entry name" value="P-loop containing nucleoside triphosphate hydrolases"/>
    <property type="match status" value="1"/>
</dbReference>
<proteinExistence type="predicted"/>
<protein>
    <submittedName>
        <fullName evidence="3">ATPase</fullName>
    </submittedName>
</protein>
<organism evidence="3 4">
    <name type="scientific">Salinisphaera orenii MK-B5</name>
    <dbReference type="NCBI Taxonomy" id="856730"/>
    <lineage>
        <taxon>Bacteria</taxon>
        <taxon>Pseudomonadati</taxon>
        <taxon>Pseudomonadota</taxon>
        <taxon>Gammaproteobacteria</taxon>
        <taxon>Salinisphaerales</taxon>
        <taxon>Salinisphaeraceae</taxon>
        <taxon>Salinisphaera</taxon>
    </lineage>
</organism>
<evidence type="ECO:0000313" key="4">
    <source>
        <dbReference type="Proteomes" id="UP000283993"/>
    </source>
</evidence>
<feature type="domain" description="AAA+ ATPase" evidence="2">
    <location>
        <begin position="42"/>
        <end position="187"/>
    </location>
</feature>
<sequence>MYERFYKLKGRPFQLMPDPRLLFESRNHTRGLSYLIYGVERNEGFVVITGDVGTGKTLLLQTLLNQLQTQHLSIARVAMANVDGDAVLPAVAGAFGVAYKARSKFELLDALVAKLAPNRSRGSLLIVDEAQTCSPEALEELRVISNLQADGQALLQVILIGQTELRSVLSRPSMAHLRQRIVASYHLTPLDADEIAGYIEHRLEKVGWRSGQPSFEQGVYARVHEWAGGIPRRINLIMDRLLLYGYLDERMMLTVEDLEVVIQEFEDEFASDDLALDDAPAPSGTHSAVSTSANTSVTALTDRVAGLERALRRQYGDARADTLLAEHAASAEQRALVDALLRVERLETLLSHAPDETPRTDADANADASQPADAETPAEPDASAAPAAEIDDEKLSWSSQSRFSETEDSALTRYFRWGRRYE</sequence>
<dbReference type="PANTHER" id="PTHR35894">
    <property type="entry name" value="GENERAL SECRETION PATHWAY PROTEIN A-RELATED"/>
    <property type="match status" value="1"/>
</dbReference>
<accession>A0A423PQ33</accession>
<dbReference type="PANTHER" id="PTHR35894:SF5">
    <property type="entry name" value="MU-LIKE PROPHAGE FLUMU DNA TRANSPOSITION PROTEIN B"/>
    <property type="match status" value="1"/>
</dbReference>
<dbReference type="InterPro" id="IPR027417">
    <property type="entry name" value="P-loop_NTPase"/>
</dbReference>
<reference evidence="3 4" key="1">
    <citation type="submission" date="2013-10" db="EMBL/GenBank/DDBJ databases">
        <title>Salinisphaera orenii MK-B5 Genome Sequencing.</title>
        <authorList>
            <person name="Lai Q."/>
            <person name="Li C."/>
            <person name="Shao Z."/>
        </authorList>
    </citation>
    <scope>NUCLEOTIDE SEQUENCE [LARGE SCALE GENOMIC DNA]</scope>
    <source>
        <strain evidence="3 4">MK-B5</strain>
    </source>
</reference>
<dbReference type="Gene3D" id="3.40.50.300">
    <property type="entry name" value="P-loop containing nucleotide triphosphate hydrolases"/>
    <property type="match status" value="1"/>
</dbReference>
<dbReference type="InterPro" id="IPR003593">
    <property type="entry name" value="AAA+_ATPase"/>
</dbReference>
<dbReference type="GO" id="GO:0016887">
    <property type="term" value="F:ATP hydrolysis activity"/>
    <property type="evidence" value="ECO:0007669"/>
    <property type="project" value="InterPro"/>
</dbReference>
<evidence type="ECO:0000256" key="1">
    <source>
        <dbReference type="SAM" id="MobiDB-lite"/>
    </source>
</evidence>
<comment type="caution">
    <text evidence="3">The sequence shown here is derived from an EMBL/GenBank/DDBJ whole genome shotgun (WGS) entry which is preliminary data.</text>
</comment>
<keyword evidence="4" id="KW-1185">Reference proteome</keyword>
<dbReference type="InterPro" id="IPR049945">
    <property type="entry name" value="AAA_22"/>
</dbReference>
<dbReference type="AlphaFoldDB" id="A0A423PQ33"/>
<dbReference type="EMBL" id="AYKH01000012">
    <property type="protein sequence ID" value="ROO27687.1"/>
    <property type="molecule type" value="Genomic_DNA"/>
</dbReference>
<dbReference type="InterPro" id="IPR052026">
    <property type="entry name" value="ExeA_AAA_ATPase_DNA-bind"/>
</dbReference>
<evidence type="ECO:0000259" key="2">
    <source>
        <dbReference type="SMART" id="SM00382"/>
    </source>
</evidence>
<dbReference type="SMART" id="SM00382">
    <property type="entry name" value="AAA"/>
    <property type="match status" value="1"/>
</dbReference>
<evidence type="ECO:0000313" key="3">
    <source>
        <dbReference type="EMBL" id="ROO27687.1"/>
    </source>
</evidence>
<gene>
    <name evidence="3" type="ORF">SAOR_07535</name>
</gene>
<dbReference type="Proteomes" id="UP000283993">
    <property type="component" value="Unassembled WGS sequence"/>
</dbReference>
<dbReference type="RefSeq" id="WP_185015586.1">
    <property type="nucleotide sequence ID" value="NZ_AYKH01000012.1"/>
</dbReference>
<feature type="region of interest" description="Disordered" evidence="1">
    <location>
        <begin position="351"/>
        <end position="407"/>
    </location>
</feature>
<name>A0A423PQ33_9GAMM</name>
<feature type="compositionally biased region" description="Low complexity" evidence="1">
    <location>
        <begin position="371"/>
        <end position="388"/>
    </location>
</feature>